<dbReference type="InterPro" id="IPR048504">
    <property type="entry name" value="Dicers-like_N"/>
</dbReference>
<feature type="region of interest" description="Disordered" evidence="2">
    <location>
        <begin position="538"/>
        <end position="559"/>
    </location>
</feature>
<feature type="compositionally biased region" description="Basic and acidic residues" evidence="2">
    <location>
        <begin position="316"/>
        <end position="325"/>
    </location>
</feature>
<dbReference type="SMART" id="SM00358">
    <property type="entry name" value="DSRM"/>
    <property type="match status" value="2"/>
</dbReference>
<feature type="compositionally biased region" description="Polar residues" evidence="2">
    <location>
        <begin position="242"/>
        <end position="252"/>
    </location>
</feature>
<name>A0A9P7BBC0_MAUEX</name>
<dbReference type="OrthoDB" id="4067813at2759"/>
<dbReference type="PROSITE" id="PS50142">
    <property type="entry name" value="RNASE_3_2"/>
    <property type="match status" value="1"/>
</dbReference>
<dbReference type="Pfam" id="PF20860">
    <property type="entry name" value="Dicers_N"/>
    <property type="match status" value="1"/>
</dbReference>
<feature type="region of interest" description="Disordered" evidence="2">
    <location>
        <begin position="477"/>
        <end position="499"/>
    </location>
</feature>
<evidence type="ECO:0008006" key="7">
    <source>
        <dbReference type="Google" id="ProtNLM"/>
    </source>
</evidence>
<dbReference type="InterPro" id="IPR000999">
    <property type="entry name" value="RNase_III_dom"/>
</dbReference>
<dbReference type="Gene3D" id="1.20.1270.260">
    <property type="match status" value="1"/>
</dbReference>
<evidence type="ECO:0000313" key="6">
    <source>
        <dbReference type="Proteomes" id="UP000750334"/>
    </source>
</evidence>
<dbReference type="AlphaFoldDB" id="A0A9P7BBC0"/>
<evidence type="ECO:0000256" key="1">
    <source>
        <dbReference type="PROSITE-ProRule" id="PRU00266"/>
    </source>
</evidence>
<dbReference type="Pfam" id="PF00035">
    <property type="entry name" value="dsrm"/>
    <property type="match status" value="1"/>
</dbReference>
<dbReference type="Proteomes" id="UP000750334">
    <property type="component" value="Unassembled WGS sequence"/>
</dbReference>
<dbReference type="Gene3D" id="3.30.160.20">
    <property type="match status" value="2"/>
</dbReference>
<proteinExistence type="predicted"/>
<evidence type="ECO:0000313" key="5">
    <source>
        <dbReference type="EMBL" id="KAG0670202.1"/>
    </source>
</evidence>
<dbReference type="InterPro" id="IPR048505">
    <property type="entry name" value="Dicers-like_N_sf"/>
</dbReference>
<dbReference type="SUPFAM" id="SSF54768">
    <property type="entry name" value="dsRNA-binding domain-like"/>
    <property type="match status" value="2"/>
</dbReference>
<feature type="region of interest" description="Disordered" evidence="2">
    <location>
        <begin position="437"/>
        <end position="462"/>
    </location>
</feature>
<organism evidence="5 6">
    <name type="scientific">Maudiozyma exigua</name>
    <name type="common">Yeast</name>
    <name type="synonym">Kazachstania exigua</name>
    <dbReference type="NCBI Taxonomy" id="34358"/>
    <lineage>
        <taxon>Eukaryota</taxon>
        <taxon>Fungi</taxon>
        <taxon>Dikarya</taxon>
        <taxon>Ascomycota</taxon>
        <taxon>Saccharomycotina</taxon>
        <taxon>Saccharomycetes</taxon>
        <taxon>Saccharomycetales</taxon>
        <taxon>Saccharomycetaceae</taxon>
        <taxon>Maudiozyma</taxon>
    </lineage>
</organism>
<protein>
    <recommendedName>
        <fullName evidence="7">DRBM domain-containing protein</fullName>
    </recommendedName>
</protein>
<keyword evidence="1" id="KW-0694">RNA-binding</keyword>
<feature type="region of interest" description="Disordered" evidence="2">
    <location>
        <begin position="309"/>
        <end position="412"/>
    </location>
</feature>
<dbReference type="GO" id="GO:0006396">
    <property type="term" value="P:RNA processing"/>
    <property type="evidence" value="ECO:0007669"/>
    <property type="project" value="InterPro"/>
</dbReference>
<evidence type="ECO:0000256" key="2">
    <source>
        <dbReference type="SAM" id="MobiDB-lite"/>
    </source>
</evidence>
<feature type="domain" description="RNase III" evidence="4">
    <location>
        <begin position="113"/>
        <end position="159"/>
    </location>
</feature>
<dbReference type="EMBL" id="PUHR01000026">
    <property type="protein sequence ID" value="KAG0670202.1"/>
    <property type="molecule type" value="Genomic_DNA"/>
</dbReference>
<feature type="domain" description="DRBM" evidence="3">
    <location>
        <begin position="226"/>
        <end position="297"/>
    </location>
</feature>
<feature type="compositionally biased region" description="Low complexity" evidence="2">
    <location>
        <begin position="546"/>
        <end position="559"/>
    </location>
</feature>
<gene>
    <name evidence="5" type="ORF">C6P45_002675</name>
</gene>
<dbReference type="PROSITE" id="PS50137">
    <property type="entry name" value="DS_RBD"/>
    <property type="match status" value="1"/>
</dbReference>
<feature type="compositionally biased region" description="Pro residues" evidence="2">
    <location>
        <begin position="328"/>
        <end position="345"/>
    </location>
</feature>
<evidence type="ECO:0000259" key="3">
    <source>
        <dbReference type="PROSITE" id="PS50137"/>
    </source>
</evidence>
<dbReference type="InterPro" id="IPR014720">
    <property type="entry name" value="dsRBD_dom"/>
</dbReference>
<sequence length="658" mass="72306">MKDYEPLRRLYRVHNACIQLENAMKILYLDGLNDADIAKMQSDKSTNEMLQGIVASPATSIGTYLKNAQSTLDISKIIEYYNFDSKQTDLEEYTQGFPILLNGPAAKKSDTLEDNSQKLKLIGQNWLQAMISLIVYERFPFADSDALDTLTKKLMSNGSECFKSYMDSTSKIDPKLSSFDIYIGSLVIDRSNGFQLEEIKEYIQASIQEKAKSLSLEIINGLYRHNPKFQVMKLLENNKTGTNPVFSRINTQNKSSKGKDKNSKQITIEIKLKNVLLGSGSGTSMTDAEQNAAKDALVKKILDQYSIYKNIQPTKPNERKEKDNKPQGLPPPGSLKLPQMPPPPGSLKMPQLTPPTQKRFLDPALSSNNQPDSKHQNGKNSAQDSRANSRRGSRQPSVSDGKPKRLMGIKGLRQKDNYTLRLEERAKEILLEKAPRVSTDLSVSGPPSFDDDSDEEKETARRASIINIRRSSVLNIQKNISTSSNNNSRRRSSARPWEDDTVGAFARPLTSGFSVDNTSRTPSTTARKVLLKHPIESNASTISKKAPAPADAPVSAPTPAAVTPAPAAVTPAPAAVTPAPTPTIAIVDKEAKNKLQAHYTATSTDSPTYFTKFMGPGKFLTVCRLRDSPDTILAEAQGKSKEISQLMAASAALANIAK</sequence>
<dbReference type="GO" id="GO:0003723">
    <property type="term" value="F:RNA binding"/>
    <property type="evidence" value="ECO:0007669"/>
    <property type="project" value="UniProtKB-UniRule"/>
</dbReference>
<reference evidence="5 6" key="1">
    <citation type="submission" date="2020-11" db="EMBL/GenBank/DDBJ databases">
        <title>Kefir isolates.</title>
        <authorList>
            <person name="Marcisauskas S."/>
            <person name="Kim Y."/>
            <person name="Blasche S."/>
        </authorList>
    </citation>
    <scope>NUCLEOTIDE SEQUENCE [LARGE SCALE GENOMIC DNA]</scope>
    <source>
        <strain evidence="5 6">OG2</strain>
    </source>
</reference>
<keyword evidence="6" id="KW-1185">Reference proteome</keyword>
<feature type="region of interest" description="Disordered" evidence="2">
    <location>
        <begin position="242"/>
        <end position="264"/>
    </location>
</feature>
<comment type="caution">
    <text evidence="5">The sequence shown here is derived from an EMBL/GenBank/DDBJ whole genome shotgun (WGS) entry which is preliminary data.</text>
</comment>
<accession>A0A9P7BBC0</accession>
<evidence type="ECO:0000259" key="4">
    <source>
        <dbReference type="PROSITE" id="PS50142"/>
    </source>
</evidence>
<dbReference type="GO" id="GO:0004525">
    <property type="term" value="F:ribonuclease III activity"/>
    <property type="evidence" value="ECO:0007669"/>
    <property type="project" value="InterPro"/>
</dbReference>